<reference evidence="6" key="1">
    <citation type="submission" date="2020-05" db="EMBL/GenBank/DDBJ databases">
        <authorList>
            <person name="Chiriac C."/>
            <person name="Salcher M."/>
            <person name="Ghai R."/>
            <person name="Kavagutti S V."/>
        </authorList>
    </citation>
    <scope>NUCLEOTIDE SEQUENCE</scope>
</reference>
<organism evidence="6">
    <name type="scientific">freshwater metagenome</name>
    <dbReference type="NCBI Taxonomy" id="449393"/>
    <lineage>
        <taxon>unclassified sequences</taxon>
        <taxon>metagenomes</taxon>
        <taxon>ecological metagenomes</taxon>
    </lineage>
</organism>
<dbReference type="InterPro" id="IPR047951">
    <property type="entry name" value="Transpos_ISL3"/>
</dbReference>
<keyword evidence="2" id="KW-0472">Membrane</keyword>
<dbReference type="PANTHER" id="PTHR33498:SF1">
    <property type="entry name" value="TRANSPOSASE FOR INSERTION SEQUENCE ELEMENT IS1557"/>
    <property type="match status" value="1"/>
</dbReference>
<feature type="domain" description="Transposase IS204/IS1001/IS1096/IS1165 zinc-finger" evidence="5">
    <location>
        <begin position="39"/>
        <end position="82"/>
    </location>
</feature>
<dbReference type="Pfam" id="PF14690">
    <property type="entry name" value="Zn_ribbon_ISL3"/>
    <property type="match status" value="1"/>
</dbReference>
<protein>
    <submittedName>
        <fullName evidence="6">Unannotated protein</fullName>
    </submittedName>
</protein>
<feature type="transmembrane region" description="Helical" evidence="2">
    <location>
        <begin position="6"/>
        <end position="30"/>
    </location>
</feature>
<dbReference type="InterPro" id="IPR029261">
    <property type="entry name" value="Transposase_Znf"/>
</dbReference>
<dbReference type="PANTHER" id="PTHR33498">
    <property type="entry name" value="TRANSPOSASE FOR INSERTION SEQUENCE ELEMENT IS1557"/>
    <property type="match status" value="1"/>
</dbReference>
<evidence type="ECO:0000256" key="1">
    <source>
        <dbReference type="SAM" id="MobiDB-lite"/>
    </source>
</evidence>
<evidence type="ECO:0000313" key="6">
    <source>
        <dbReference type="EMBL" id="CAB4938800.1"/>
    </source>
</evidence>
<evidence type="ECO:0000259" key="3">
    <source>
        <dbReference type="Pfam" id="PF01610"/>
    </source>
</evidence>
<evidence type="ECO:0000259" key="5">
    <source>
        <dbReference type="Pfam" id="PF14690"/>
    </source>
</evidence>
<accession>A0A6J7J6V4</accession>
<sequence>MRVTTAFNLMLSIPGASVASVVFAPEGIVVGLRRRPGRPRCPCGAKGSGTYDTSGRRWRHLDLGASKLFLEAQIRRLYCRRCDRVVTEAVPWARPRARHSRDFEDVVAWLAQRADKTTIARLLRTSWETVAGIVTRVVGQAIDDRRLAGLLRIGVDEVSYRKGHRYLTVVADHDQGGRVVWAGEGKNAATLGLFYDELGESGCAALEAVSMDLGAAFKKATDTHAPQARQCVDPFHLVALANEAINKARRWSWNLERDKAKTPPRRGRGRPPASSPPVPRKQARWVKHSRWALLKDPDQLLPSQLDVLHELRRTNSVLYRCWQLKEGLRDLYRLHDPADAPAHLDWWLAWACRSRIPAFLTLSKTVRTNRHRILAAIELGLSNSKLEGLNSKIRLINHRGYGHHSATALIAMIYLCCGGLTITLPTER</sequence>
<dbReference type="InterPro" id="IPR032877">
    <property type="entry name" value="Transposase_HTH"/>
</dbReference>
<dbReference type="Pfam" id="PF13542">
    <property type="entry name" value="HTH_Tnp_ISL3"/>
    <property type="match status" value="1"/>
</dbReference>
<keyword evidence="2" id="KW-1133">Transmembrane helix</keyword>
<dbReference type="EMBL" id="CAFBNF010000057">
    <property type="protein sequence ID" value="CAB4938800.1"/>
    <property type="molecule type" value="Genomic_DNA"/>
</dbReference>
<dbReference type="AlphaFoldDB" id="A0A6J7J6V4"/>
<name>A0A6J7J6V4_9ZZZZ</name>
<evidence type="ECO:0000259" key="4">
    <source>
        <dbReference type="Pfam" id="PF13542"/>
    </source>
</evidence>
<dbReference type="InterPro" id="IPR002560">
    <property type="entry name" value="Transposase_DDE"/>
</dbReference>
<feature type="domain" description="Transposase IS204/IS1001/IS1096/IS1165 DDE" evidence="3">
    <location>
        <begin position="153"/>
        <end position="413"/>
    </location>
</feature>
<keyword evidence="2" id="KW-0812">Transmembrane</keyword>
<feature type="region of interest" description="Disordered" evidence="1">
    <location>
        <begin position="256"/>
        <end position="282"/>
    </location>
</feature>
<feature type="domain" description="Transposase IS204/IS1001/IS1096/IS1165 helix-turn-helix" evidence="4">
    <location>
        <begin position="88"/>
        <end position="138"/>
    </location>
</feature>
<gene>
    <name evidence="6" type="ORF">UFOPK3773_00720</name>
</gene>
<proteinExistence type="predicted"/>
<dbReference type="Pfam" id="PF01610">
    <property type="entry name" value="DDE_Tnp_ISL3"/>
    <property type="match status" value="1"/>
</dbReference>
<evidence type="ECO:0000256" key="2">
    <source>
        <dbReference type="SAM" id="Phobius"/>
    </source>
</evidence>
<dbReference type="NCBIfam" id="NF033550">
    <property type="entry name" value="transpos_ISL3"/>
    <property type="match status" value="1"/>
</dbReference>